<dbReference type="GO" id="GO:0003677">
    <property type="term" value="F:DNA binding"/>
    <property type="evidence" value="ECO:0007669"/>
    <property type="project" value="UniProtKB-KW"/>
</dbReference>
<evidence type="ECO:0000256" key="3">
    <source>
        <dbReference type="ARBA" id="ARBA00023125"/>
    </source>
</evidence>
<feature type="domain" description="NAC" evidence="8">
    <location>
        <begin position="14"/>
        <end position="159"/>
    </location>
</feature>
<keyword evidence="7" id="KW-1133">Transmembrane helix</keyword>
<dbReference type="GeneID" id="115955862"/>
<dbReference type="GO" id="GO:0005634">
    <property type="term" value="C:nucleus"/>
    <property type="evidence" value="ECO:0007669"/>
    <property type="project" value="UniProtKB-SubCell"/>
</dbReference>
<dbReference type="InterPro" id="IPR003441">
    <property type="entry name" value="NAC-dom"/>
</dbReference>
<gene>
    <name evidence="9" type="primary">LOC115955862</name>
</gene>
<organism evidence="9 10">
    <name type="scientific">Quercus lobata</name>
    <name type="common">Valley oak</name>
    <dbReference type="NCBI Taxonomy" id="97700"/>
    <lineage>
        <taxon>Eukaryota</taxon>
        <taxon>Viridiplantae</taxon>
        <taxon>Streptophyta</taxon>
        <taxon>Embryophyta</taxon>
        <taxon>Tracheophyta</taxon>
        <taxon>Spermatophyta</taxon>
        <taxon>Magnoliopsida</taxon>
        <taxon>eudicotyledons</taxon>
        <taxon>Gunneridae</taxon>
        <taxon>Pentapetalae</taxon>
        <taxon>rosids</taxon>
        <taxon>fabids</taxon>
        <taxon>Fagales</taxon>
        <taxon>Fagaceae</taxon>
        <taxon>Quercus</taxon>
    </lineage>
</organism>
<evidence type="ECO:0000256" key="1">
    <source>
        <dbReference type="ARBA" id="ARBA00004123"/>
    </source>
</evidence>
<dbReference type="Gramene" id="QL08p048053:mrna">
    <property type="protein sequence ID" value="QL08p048053:mrna"/>
    <property type="gene ID" value="QL08p048053"/>
</dbReference>
<dbReference type="KEGG" id="qlo:115955862"/>
<feature type="compositionally biased region" description="Polar residues" evidence="6">
    <location>
        <begin position="344"/>
        <end position="356"/>
    </location>
</feature>
<evidence type="ECO:0000256" key="5">
    <source>
        <dbReference type="ARBA" id="ARBA00023242"/>
    </source>
</evidence>
<protein>
    <recommendedName>
        <fullName evidence="8">NAC domain-containing protein</fullName>
    </recommendedName>
</protein>
<dbReference type="FunCoup" id="A0A7N2MDB4">
    <property type="interactions" value="25"/>
</dbReference>
<evidence type="ECO:0000256" key="7">
    <source>
        <dbReference type="SAM" id="Phobius"/>
    </source>
</evidence>
<sequence>MTSMTYSETGLDSIPVGYRFHPTDEELVSHYLGLKMQGDKEYEVRAIGEVNICKYEPWDLPGLSVIKSDDQEWFFFCAREINRSRVNRATKRGYWKSTGRDRNIRAKGTNTVIATKKTLVFHEGRVPTGVRTSWVIHEYQPVAFHHHEKAFVLCRLKRKTDVKTNEAPLDDASDFETQVPGHTIPEIYEINRVDTDPASLLQSQHQDYKFAYSLQLKEYNQPEPCVVDPTFTDGFEQDYDFANEQEEDQFVNSLLNQQDEYTFEEFRQSNDSRAPESSIKIYYNGGGLSSDSDTDTAQAQHQQMHIINGGTASSSNRGQYKENRNGVVLDASSVDSAADIRHVLSTQSQGQRSPPSIGTLKLQYQPRSRHSVEQRAAPRKFHPKNSSLKVVSIDKAKDASRLSITTNLPQKERSITESDKEQKMAQGTNADNSPRSAGSDRKGSLIFQETSQKGHESTPPLVYFVKILIGIFLFVVFIREMLLYGNWC</sequence>
<feature type="compositionally biased region" description="Basic and acidic residues" evidence="6">
    <location>
        <begin position="410"/>
        <end position="423"/>
    </location>
</feature>
<proteinExistence type="predicted"/>
<accession>A0A7N2MDB4</accession>
<dbReference type="EMBL" id="LRBV02000008">
    <property type="status" value="NOT_ANNOTATED_CDS"/>
    <property type="molecule type" value="Genomic_DNA"/>
</dbReference>
<dbReference type="OrthoDB" id="737278at2759"/>
<keyword evidence="10" id="KW-1185">Reference proteome</keyword>
<name>A0A7N2MDB4_QUELO</name>
<keyword evidence="4" id="KW-0804">Transcription</keyword>
<feature type="compositionally biased region" description="Polar residues" evidence="6">
    <location>
        <begin position="425"/>
        <end position="436"/>
    </location>
</feature>
<dbReference type="PANTHER" id="PTHR31989">
    <property type="entry name" value="NAC DOMAIN-CONTAINING PROTEIN 82-RELATED"/>
    <property type="match status" value="1"/>
</dbReference>
<reference evidence="9" key="2">
    <citation type="submission" date="2021-01" db="UniProtKB">
        <authorList>
            <consortium name="EnsemblPlants"/>
        </authorList>
    </citation>
    <scope>IDENTIFICATION</scope>
</reference>
<dbReference type="SUPFAM" id="SSF101941">
    <property type="entry name" value="NAC domain"/>
    <property type="match status" value="1"/>
</dbReference>
<evidence type="ECO:0000313" key="10">
    <source>
        <dbReference type="Proteomes" id="UP000594261"/>
    </source>
</evidence>
<keyword evidence="2" id="KW-0805">Transcription regulation</keyword>
<evidence type="ECO:0000256" key="6">
    <source>
        <dbReference type="SAM" id="MobiDB-lite"/>
    </source>
</evidence>
<feature type="transmembrane region" description="Helical" evidence="7">
    <location>
        <begin position="461"/>
        <end position="478"/>
    </location>
</feature>
<dbReference type="AlphaFoldDB" id="A0A7N2MDB4"/>
<dbReference type="InParanoid" id="A0A7N2MDB4"/>
<dbReference type="PROSITE" id="PS51005">
    <property type="entry name" value="NAC"/>
    <property type="match status" value="1"/>
</dbReference>
<keyword evidence="3" id="KW-0238">DNA-binding</keyword>
<feature type="region of interest" description="Disordered" evidence="6">
    <location>
        <begin position="402"/>
        <end position="442"/>
    </location>
</feature>
<dbReference type="GO" id="GO:0006355">
    <property type="term" value="P:regulation of DNA-templated transcription"/>
    <property type="evidence" value="ECO:0007669"/>
    <property type="project" value="InterPro"/>
</dbReference>
<evidence type="ECO:0000259" key="8">
    <source>
        <dbReference type="PROSITE" id="PS51005"/>
    </source>
</evidence>
<dbReference type="OMA" id="MHIINGG"/>
<keyword evidence="5" id="KW-0539">Nucleus</keyword>
<evidence type="ECO:0000313" key="9">
    <source>
        <dbReference type="EnsemblPlants" id="QL08p048053:mrna"/>
    </source>
</evidence>
<reference evidence="9 10" key="1">
    <citation type="journal article" date="2016" name="G3 (Bethesda)">
        <title>First Draft Assembly and Annotation of the Genome of a California Endemic Oak Quercus lobata Nee (Fagaceae).</title>
        <authorList>
            <person name="Sork V.L."/>
            <person name="Fitz-Gibbon S.T."/>
            <person name="Puiu D."/>
            <person name="Crepeau M."/>
            <person name="Gugger P.F."/>
            <person name="Sherman R."/>
            <person name="Stevens K."/>
            <person name="Langley C.H."/>
            <person name="Pellegrini M."/>
            <person name="Salzberg S.L."/>
        </authorList>
    </citation>
    <scope>NUCLEOTIDE SEQUENCE [LARGE SCALE GENOMIC DNA]</scope>
    <source>
        <strain evidence="9 10">cv. SW786</strain>
    </source>
</reference>
<comment type="subcellular location">
    <subcellularLocation>
        <location evidence="1">Nucleus</location>
    </subcellularLocation>
</comment>
<dbReference type="Pfam" id="PF02365">
    <property type="entry name" value="NAM"/>
    <property type="match status" value="1"/>
</dbReference>
<dbReference type="Gene3D" id="2.170.150.80">
    <property type="entry name" value="NAC domain"/>
    <property type="match status" value="1"/>
</dbReference>
<dbReference type="RefSeq" id="XP_030930099.1">
    <property type="nucleotide sequence ID" value="XM_031074239.1"/>
</dbReference>
<feature type="region of interest" description="Disordered" evidence="6">
    <location>
        <begin position="344"/>
        <end position="389"/>
    </location>
</feature>
<dbReference type="EnsemblPlants" id="QL08p048053:mrna">
    <property type="protein sequence ID" value="QL08p048053:mrna"/>
    <property type="gene ID" value="QL08p048053"/>
</dbReference>
<keyword evidence="7" id="KW-0812">Transmembrane</keyword>
<evidence type="ECO:0000256" key="4">
    <source>
        <dbReference type="ARBA" id="ARBA00023163"/>
    </source>
</evidence>
<dbReference type="InterPro" id="IPR036093">
    <property type="entry name" value="NAC_dom_sf"/>
</dbReference>
<keyword evidence="7" id="KW-0472">Membrane</keyword>
<dbReference type="Proteomes" id="UP000594261">
    <property type="component" value="Chromosome 8"/>
</dbReference>
<evidence type="ECO:0000256" key="2">
    <source>
        <dbReference type="ARBA" id="ARBA00023015"/>
    </source>
</evidence>